<reference evidence="1 2" key="1">
    <citation type="submission" date="2024-09" db="EMBL/GenBank/DDBJ databases">
        <title>Rethinking Asexuality: The Enigmatic Case of Functional Sexual Genes in Lepraria (Stereocaulaceae).</title>
        <authorList>
            <person name="Doellman M."/>
            <person name="Sun Y."/>
            <person name="Barcenas-Pena A."/>
            <person name="Lumbsch H.T."/>
            <person name="Grewe F."/>
        </authorList>
    </citation>
    <scope>NUCLEOTIDE SEQUENCE [LARGE SCALE GENOMIC DNA]</scope>
    <source>
        <strain evidence="1 2">Grewe 0041</strain>
    </source>
</reference>
<evidence type="ECO:0000313" key="2">
    <source>
        <dbReference type="Proteomes" id="UP001590951"/>
    </source>
</evidence>
<sequence>MSHPSRSGHREPTFHACEGSGVCLQTVPTGQCTGGKVGGRYTKKKAAGRVAKRSGTTSTAKLDALVARQVQKVLSSGALKERRKITLELSLSQTQVFINSKASLCNSIRIPITDALPSQQGAAYSPDVRRRSSNKIVVTGVNVRASFSVSDENRVMLMPYEPHESVRRHLETVSVLMEPDVKQGAVPEAFATHMVPFQHLGLVSEHGPLMTKKSGNGVVLDSVDGSPFESRVSTHAGKPMGAVVRKKFGGGGLRRTVNWNQDGDAEVGMGFTAWTTHTLNEYWKLGKEYKYMFELSNRPVFERSVEMFLYVDCPSLESKEISEENALVGAVVRNVIVDIYFHDG</sequence>
<protein>
    <submittedName>
        <fullName evidence="1">Uncharacterized protein</fullName>
    </submittedName>
</protein>
<dbReference type="Proteomes" id="UP001590951">
    <property type="component" value="Unassembled WGS sequence"/>
</dbReference>
<keyword evidence="2" id="KW-1185">Reference proteome</keyword>
<proteinExistence type="predicted"/>
<comment type="caution">
    <text evidence="1">The sequence shown here is derived from an EMBL/GenBank/DDBJ whole genome shotgun (WGS) entry which is preliminary data.</text>
</comment>
<accession>A0ABR4BAH4</accession>
<dbReference type="EMBL" id="JBHFEH010000024">
    <property type="protein sequence ID" value="KAL2052838.1"/>
    <property type="molecule type" value="Genomic_DNA"/>
</dbReference>
<gene>
    <name evidence="1" type="ORF">ABVK25_006777</name>
</gene>
<organism evidence="1 2">
    <name type="scientific">Lepraria finkii</name>
    <dbReference type="NCBI Taxonomy" id="1340010"/>
    <lineage>
        <taxon>Eukaryota</taxon>
        <taxon>Fungi</taxon>
        <taxon>Dikarya</taxon>
        <taxon>Ascomycota</taxon>
        <taxon>Pezizomycotina</taxon>
        <taxon>Lecanoromycetes</taxon>
        <taxon>OSLEUM clade</taxon>
        <taxon>Lecanoromycetidae</taxon>
        <taxon>Lecanorales</taxon>
        <taxon>Lecanorineae</taxon>
        <taxon>Stereocaulaceae</taxon>
        <taxon>Lepraria</taxon>
    </lineage>
</organism>
<evidence type="ECO:0000313" key="1">
    <source>
        <dbReference type="EMBL" id="KAL2052838.1"/>
    </source>
</evidence>
<name>A0ABR4BAH4_9LECA</name>